<dbReference type="GO" id="GO:0003700">
    <property type="term" value="F:DNA-binding transcription factor activity"/>
    <property type="evidence" value="ECO:0007669"/>
    <property type="project" value="InterPro"/>
</dbReference>
<dbReference type="InterPro" id="IPR050204">
    <property type="entry name" value="AraC_XylS_family_regulators"/>
</dbReference>
<evidence type="ECO:0000256" key="1">
    <source>
        <dbReference type="ARBA" id="ARBA00023015"/>
    </source>
</evidence>
<dbReference type="SMART" id="SM00342">
    <property type="entry name" value="HTH_ARAC"/>
    <property type="match status" value="1"/>
</dbReference>
<keyword evidence="3" id="KW-0804">Transcription</keyword>
<protein>
    <recommendedName>
        <fullName evidence="4">HTH araC/xylS-type domain-containing protein</fullName>
    </recommendedName>
</protein>
<comment type="caution">
    <text evidence="5">The sequence shown here is derived from an EMBL/GenBank/DDBJ whole genome shotgun (WGS) entry which is preliminary data.</text>
</comment>
<dbReference type="InterPro" id="IPR009057">
    <property type="entry name" value="Homeodomain-like_sf"/>
</dbReference>
<evidence type="ECO:0000259" key="4">
    <source>
        <dbReference type="PROSITE" id="PS01124"/>
    </source>
</evidence>
<dbReference type="InterPro" id="IPR018060">
    <property type="entry name" value="HTH_AraC"/>
</dbReference>
<dbReference type="GO" id="GO:0043565">
    <property type="term" value="F:sequence-specific DNA binding"/>
    <property type="evidence" value="ECO:0007669"/>
    <property type="project" value="InterPro"/>
</dbReference>
<dbReference type="EMBL" id="AWWI01000042">
    <property type="protein sequence ID" value="PIL21384.1"/>
    <property type="molecule type" value="Genomic_DNA"/>
</dbReference>
<dbReference type="PANTHER" id="PTHR46796:SF14">
    <property type="entry name" value="TRANSCRIPTIONAL REGULATORY PROTEIN"/>
    <property type="match status" value="1"/>
</dbReference>
<keyword evidence="6" id="KW-1185">Reference proteome</keyword>
<evidence type="ECO:0000313" key="6">
    <source>
        <dbReference type="Proteomes" id="UP000231259"/>
    </source>
</evidence>
<dbReference type="PROSITE" id="PS01124">
    <property type="entry name" value="HTH_ARAC_FAMILY_2"/>
    <property type="match status" value="1"/>
</dbReference>
<keyword evidence="2" id="KW-0238">DNA-binding</keyword>
<evidence type="ECO:0000313" key="5">
    <source>
        <dbReference type="EMBL" id="PIL21384.1"/>
    </source>
</evidence>
<dbReference type="SUPFAM" id="SSF46689">
    <property type="entry name" value="Homeodomain-like"/>
    <property type="match status" value="2"/>
</dbReference>
<gene>
    <name evidence="5" type="ORF">P775_05185</name>
</gene>
<name>A0A2G8RIH3_9RHOB</name>
<dbReference type="PROSITE" id="PS00041">
    <property type="entry name" value="HTH_ARAC_FAMILY_1"/>
    <property type="match status" value="1"/>
</dbReference>
<dbReference type="PANTHER" id="PTHR46796">
    <property type="entry name" value="HTH-TYPE TRANSCRIPTIONAL ACTIVATOR RHAS-RELATED"/>
    <property type="match status" value="1"/>
</dbReference>
<reference evidence="5 6" key="1">
    <citation type="submission" date="2013-09" db="EMBL/GenBank/DDBJ databases">
        <title>Genome sequencing of Phaeobacter antarcticus sp. nov. SM1211.</title>
        <authorList>
            <person name="Zhang X.-Y."/>
            <person name="Liu C."/>
            <person name="Chen X.-L."/>
            <person name="Xie B.-B."/>
            <person name="Qin Q.-L."/>
            <person name="Rong J.-C."/>
            <person name="Zhang Y.-Z."/>
        </authorList>
    </citation>
    <scope>NUCLEOTIDE SEQUENCE [LARGE SCALE GENOMIC DNA]</scope>
    <source>
        <strain evidence="5 6">SM1211</strain>
    </source>
</reference>
<feature type="domain" description="HTH araC/xylS-type" evidence="4">
    <location>
        <begin position="127"/>
        <end position="224"/>
    </location>
</feature>
<dbReference type="Pfam" id="PF12833">
    <property type="entry name" value="HTH_18"/>
    <property type="match status" value="1"/>
</dbReference>
<accession>A0A2G8RIH3</accession>
<evidence type="ECO:0000256" key="3">
    <source>
        <dbReference type="ARBA" id="ARBA00023163"/>
    </source>
</evidence>
<proteinExistence type="predicted"/>
<organism evidence="5 6">
    <name type="scientific">Puniceibacterium antarcticum</name>
    <dbReference type="NCBI Taxonomy" id="1206336"/>
    <lineage>
        <taxon>Bacteria</taxon>
        <taxon>Pseudomonadati</taxon>
        <taxon>Pseudomonadota</taxon>
        <taxon>Alphaproteobacteria</taxon>
        <taxon>Rhodobacterales</taxon>
        <taxon>Paracoccaceae</taxon>
        <taxon>Puniceibacterium</taxon>
    </lineage>
</organism>
<dbReference type="AlphaFoldDB" id="A0A2G8RIH3"/>
<keyword evidence="1" id="KW-0805">Transcription regulation</keyword>
<dbReference type="InterPro" id="IPR018062">
    <property type="entry name" value="HTH_AraC-typ_CS"/>
</dbReference>
<dbReference type="Proteomes" id="UP000231259">
    <property type="component" value="Unassembled WGS sequence"/>
</dbReference>
<evidence type="ECO:0000256" key="2">
    <source>
        <dbReference type="ARBA" id="ARBA00023125"/>
    </source>
</evidence>
<dbReference type="Gene3D" id="1.10.10.60">
    <property type="entry name" value="Homeodomain-like"/>
    <property type="match status" value="1"/>
</dbReference>
<sequence>MIVILLDNRYMSVTADRTALPQKCACGYVPGGVEFWGKLERPGPLRHLDIHLSQQRLSEIVAPDMPLKRPLFLTGAGTLAGLAEVLTQEAVNPQRPQHHTEHLAEALILEFFHLARTATDPSQAHFPKLATYIQQNMDQRISIESLATLSGMSRSGFGRKFRKFLGVSPHQWVMEIKIEHAKTLMLRDTPFVEVADATGFADQAHFNRMFKAVAGQTPSFWIKRHRLAEVGENIQDIAT</sequence>